<evidence type="ECO:0000256" key="5">
    <source>
        <dbReference type="SAM" id="MobiDB-lite"/>
    </source>
</evidence>
<evidence type="ECO:0000256" key="7">
    <source>
        <dbReference type="SAM" id="SignalP"/>
    </source>
</evidence>
<dbReference type="OrthoDB" id="5215637at2759"/>
<dbReference type="GO" id="GO:0071944">
    <property type="term" value="C:cell periphery"/>
    <property type="evidence" value="ECO:0007669"/>
    <property type="project" value="UniProtKB-ARBA"/>
</dbReference>
<reference evidence="8" key="1">
    <citation type="journal article" date="2020" name="Stud. Mycol.">
        <title>101 Dothideomycetes genomes: a test case for predicting lifestyles and emergence of pathogens.</title>
        <authorList>
            <person name="Haridas S."/>
            <person name="Albert R."/>
            <person name="Binder M."/>
            <person name="Bloem J."/>
            <person name="Labutti K."/>
            <person name="Salamov A."/>
            <person name="Andreopoulos B."/>
            <person name="Baker S."/>
            <person name="Barry K."/>
            <person name="Bills G."/>
            <person name="Bluhm B."/>
            <person name="Cannon C."/>
            <person name="Castanera R."/>
            <person name="Culley D."/>
            <person name="Daum C."/>
            <person name="Ezra D."/>
            <person name="Gonzalez J."/>
            <person name="Henrissat B."/>
            <person name="Kuo A."/>
            <person name="Liang C."/>
            <person name="Lipzen A."/>
            <person name="Lutzoni F."/>
            <person name="Magnuson J."/>
            <person name="Mondo S."/>
            <person name="Nolan M."/>
            <person name="Ohm R."/>
            <person name="Pangilinan J."/>
            <person name="Park H.-J."/>
            <person name="Ramirez L."/>
            <person name="Alfaro M."/>
            <person name="Sun H."/>
            <person name="Tritt A."/>
            <person name="Yoshinaga Y."/>
            <person name="Zwiers L.-H."/>
            <person name="Turgeon B."/>
            <person name="Goodwin S."/>
            <person name="Spatafora J."/>
            <person name="Crous P."/>
            <person name="Grigoriev I."/>
        </authorList>
    </citation>
    <scope>NUCLEOTIDE SEQUENCE</scope>
    <source>
        <strain evidence="8">CBS 109.77</strain>
    </source>
</reference>
<accession>A0A6A6WZK6</accession>
<keyword evidence="7" id="KW-0732">Signal</keyword>
<dbReference type="PANTHER" id="PTHR15549:SF30">
    <property type="entry name" value="MID2 DOMAIN-CONTAINING PROTEIN"/>
    <property type="match status" value="1"/>
</dbReference>
<protein>
    <recommendedName>
        <fullName evidence="10">Mid2 domain-containing protein</fullName>
    </recommendedName>
</protein>
<evidence type="ECO:0000313" key="8">
    <source>
        <dbReference type="EMBL" id="KAF2789351.1"/>
    </source>
</evidence>
<dbReference type="GO" id="GO:0016020">
    <property type="term" value="C:membrane"/>
    <property type="evidence" value="ECO:0007669"/>
    <property type="project" value="UniProtKB-SubCell"/>
</dbReference>
<keyword evidence="9" id="KW-1185">Reference proteome</keyword>
<organism evidence="8 9">
    <name type="scientific">Melanomma pulvis-pyrius CBS 109.77</name>
    <dbReference type="NCBI Taxonomy" id="1314802"/>
    <lineage>
        <taxon>Eukaryota</taxon>
        <taxon>Fungi</taxon>
        <taxon>Dikarya</taxon>
        <taxon>Ascomycota</taxon>
        <taxon>Pezizomycotina</taxon>
        <taxon>Dothideomycetes</taxon>
        <taxon>Pleosporomycetidae</taxon>
        <taxon>Pleosporales</taxon>
        <taxon>Melanommataceae</taxon>
        <taxon>Melanomma</taxon>
    </lineage>
</organism>
<keyword evidence="3 6" id="KW-1133">Transmembrane helix</keyword>
<dbReference type="Proteomes" id="UP000799757">
    <property type="component" value="Unassembled WGS sequence"/>
</dbReference>
<feature type="transmembrane region" description="Helical" evidence="6">
    <location>
        <begin position="191"/>
        <end position="214"/>
    </location>
</feature>
<feature type="compositionally biased region" description="Low complexity" evidence="5">
    <location>
        <begin position="166"/>
        <end position="180"/>
    </location>
</feature>
<keyword evidence="4 6" id="KW-0472">Membrane</keyword>
<feature type="signal peptide" evidence="7">
    <location>
        <begin position="1"/>
        <end position="19"/>
    </location>
</feature>
<dbReference type="AlphaFoldDB" id="A0A6A6WZK6"/>
<comment type="subcellular location">
    <subcellularLocation>
        <location evidence="1">Membrane</location>
        <topology evidence="1">Single-pass membrane protein</topology>
    </subcellularLocation>
</comment>
<keyword evidence="2 6" id="KW-0812">Transmembrane</keyword>
<dbReference type="EMBL" id="MU002144">
    <property type="protein sequence ID" value="KAF2789351.1"/>
    <property type="molecule type" value="Genomic_DNA"/>
</dbReference>
<evidence type="ECO:0000313" key="9">
    <source>
        <dbReference type="Proteomes" id="UP000799757"/>
    </source>
</evidence>
<dbReference type="Gene3D" id="1.20.5.510">
    <property type="entry name" value="Single helix bin"/>
    <property type="match status" value="1"/>
</dbReference>
<evidence type="ECO:0008006" key="10">
    <source>
        <dbReference type="Google" id="ProtNLM"/>
    </source>
</evidence>
<evidence type="ECO:0000256" key="6">
    <source>
        <dbReference type="SAM" id="Phobius"/>
    </source>
</evidence>
<sequence length="297" mass="30659">MYLSAALVTVVALSASTLAQTCYFPNGAVSPDDIACTNGKVSACCYKKGQACLSNGLCVSDPHDPSLAAYHRGTCTDKSWKIGGGCPNHCTGGKLGKNDNGVNVYSCNHTNPNSFCCGDNCDCASNFETFSFPDEISTITIIGEAFTASSTIASSTSTSTAAATTSVPAASASTSPPAVAEETPKKKSNSAAIGAGVAIPLVLLALAGVAFFFWRRKKAKRNAGAAYAGDGTSSYPVEVANNEYYPPQQSQKYAQNIQGDVKHAYTSATPQDNSMAAELPATNFAPVELPAETAAKK</sequence>
<feature type="region of interest" description="Disordered" evidence="5">
    <location>
        <begin position="166"/>
        <end position="187"/>
    </location>
</feature>
<proteinExistence type="predicted"/>
<dbReference type="InterPro" id="IPR051694">
    <property type="entry name" value="Immunoregulatory_rcpt-like"/>
</dbReference>
<evidence type="ECO:0000256" key="4">
    <source>
        <dbReference type="ARBA" id="ARBA00023136"/>
    </source>
</evidence>
<name>A0A6A6WZK6_9PLEO</name>
<evidence type="ECO:0000256" key="1">
    <source>
        <dbReference type="ARBA" id="ARBA00004167"/>
    </source>
</evidence>
<gene>
    <name evidence="8" type="ORF">K505DRAFT_352637</name>
</gene>
<dbReference type="PANTHER" id="PTHR15549">
    <property type="entry name" value="PAIRED IMMUNOGLOBULIN-LIKE TYPE 2 RECEPTOR"/>
    <property type="match status" value="1"/>
</dbReference>
<feature type="chain" id="PRO_5025538457" description="Mid2 domain-containing protein" evidence="7">
    <location>
        <begin position="20"/>
        <end position="297"/>
    </location>
</feature>
<evidence type="ECO:0000256" key="2">
    <source>
        <dbReference type="ARBA" id="ARBA00022692"/>
    </source>
</evidence>
<evidence type="ECO:0000256" key="3">
    <source>
        <dbReference type="ARBA" id="ARBA00022989"/>
    </source>
</evidence>